<keyword evidence="2" id="KW-1133">Transmembrane helix</keyword>
<dbReference type="STRING" id="1121290.CLAOCE_03530"/>
<keyword evidence="5" id="KW-1185">Reference proteome</keyword>
<dbReference type="Gene3D" id="2.60.40.1240">
    <property type="match status" value="1"/>
</dbReference>
<dbReference type="InterPro" id="IPR029050">
    <property type="entry name" value="Immunoprotect_excell_Ig-like"/>
</dbReference>
<accession>A0A1E8F1D9</accession>
<name>A0A1E8F1D9_9CLOT</name>
<dbReference type="OrthoDB" id="9794580at2"/>
<comment type="caution">
    <text evidence="4">The sequence shown here is derived from an EMBL/GenBank/DDBJ whole genome shotgun (WGS) entry which is preliminary data.</text>
</comment>
<feature type="transmembrane region" description="Helical" evidence="2">
    <location>
        <begin position="14"/>
        <end position="32"/>
    </location>
</feature>
<sequence length="176" mass="20280">MELNEKNNTVYKKWWFWLMIVVIIVTIGFIAYSKTKNNTKSNGQVKEFYKLNEQAKLKNEAITVVDVEMSKGNDIEKPKKGNKFVIITIEIKNVGKEELEYNPSYFKIKDSKGKTIDEALTTINSSNYLKLGKLDPKEQITGTIAFEVPEGDGEKILVYKNNLFVDNQKIKFKLTK</sequence>
<evidence type="ECO:0000313" key="5">
    <source>
        <dbReference type="Proteomes" id="UP000175744"/>
    </source>
</evidence>
<dbReference type="Pfam" id="PF11611">
    <property type="entry name" value="DUF4352"/>
    <property type="match status" value="1"/>
</dbReference>
<dbReference type="Proteomes" id="UP000175744">
    <property type="component" value="Unassembled WGS sequence"/>
</dbReference>
<evidence type="ECO:0000256" key="1">
    <source>
        <dbReference type="ARBA" id="ARBA00022729"/>
    </source>
</evidence>
<protein>
    <submittedName>
        <fullName evidence="4">Telomeric repeat-binding factor 2</fullName>
    </submittedName>
</protein>
<evidence type="ECO:0000256" key="2">
    <source>
        <dbReference type="SAM" id="Phobius"/>
    </source>
</evidence>
<dbReference type="EMBL" id="LZFO01000004">
    <property type="protein sequence ID" value="OFI07162.1"/>
    <property type="molecule type" value="Genomic_DNA"/>
</dbReference>
<keyword evidence="1" id="KW-0732">Signal</keyword>
<dbReference type="InterPro" id="IPR029051">
    <property type="entry name" value="DUF4352"/>
</dbReference>
<reference evidence="4 5" key="1">
    <citation type="submission" date="2016-06" db="EMBL/GenBank/DDBJ databases">
        <title>Genome sequence of Clostridium acetireducens DSM 10703.</title>
        <authorList>
            <person name="Poehlein A."/>
            <person name="Fluechter S."/>
            <person name="Duerre P."/>
            <person name="Daniel R."/>
        </authorList>
    </citation>
    <scope>NUCLEOTIDE SEQUENCE [LARGE SCALE GENOMIC DNA]</scope>
    <source>
        <strain evidence="4 5">DSM 10703</strain>
    </source>
</reference>
<gene>
    <name evidence="4" type="ORF">CLOACE_03530</name>
</gene>
<organism evidence="4 5">
    <name type="scientific">Clostridium acetireducens DSM 10703</name>
    <dbReference type="NCBI Taxonomy" id="1121290"/>
    <lineage>
        <taxon>Bacteria</taxon>
        <taxon>Bacillati</taxon>
        <taxon>Bacillota</taxon>
        <taxon>Clostridia</taxon>
        <taxon>Eubacteriales</taxon>
        <taxon>Clostridiaceae</taxon>
        <taxon>Clostridium</taxon>
    </lineage>
</organism>
<evidence type="ECO:0000313" key="4">
    <source>
        <dbReference type="EMBL" id="OFI07162.1"/>
    </source>
</evidence>
<feature type="domain" description="DUF4352" evidence="3">
    <location>
        <begin position="49"/>
        <end position="168"/>
    </location>
</feature>
<dbReference type="AlphaFoldDB" id="A0A1E8F1D9"/>
<proteinExistence type="predicted"/>
<evidence type="ECO:0000259" key="3">
    <source>
        <dbReference type="Pfam" id="PF11611"/>
    </source>
</evidence>
<keyword evidence="2" id="KW-0472">Membrane</keyword>
<dbReference type="RefSeq" id="WP_070109325.1">
    <property type="nucleotide sequence ID" value="NZ_LZFO01000004.1"/>
</dbReference>
<keyword evidence="2" id="KW-0812">Transmembrane</keyword>